<sequence length="227" mass="25143">MKKVAIFVEGHTEAAFVRKLVIHVAGARGVNFISEVQHGGVFVQHYHDHSPGNDLEVLIANCCNDAAVLTFIRERYEKLAAAGYSSVLGLRDLYPLTHQELPALEAGMQTRVPDGDVPVQLVVAVAEVEAWFIEEVTHFTRIDPLLDDESVQVATGYSLSSRLAESLPHPAETLHQAYQVAGMAWRKTSSQVARTVSSLDFGFMLQDARKHSQSMDLFLCHLEEAFQ</sequence>
<dbReference type="AlphaFoldDB" id="A0A4Q2IXX6"/>
<dbReference type="EMBL" id="SDPT01000001">
    <property type="protein sequence ID" value="RXZ34258.1"/>
    <property type="molecule type" value="Genomic_DNA"/>
</dbReference>
<dbReference type="OrthoDB" id="995454at2"/>
<evidence type="ECO:0000313" key="1">
    <source>
        <dbReference type="EMBL" id="RXZ34258.1"/>
    </source>
</evidence>
<organism evidence="1 2">
    <name type="scientific">Sphingomonas desiccabilis</name>
    <dbReference type="NCBI Taxonomy" id="429134"/>
    <lineage>
        <taxon>Bacteria</taxon>
        <taxon>Pseudomonadati</taxon>
        <taxon>Pseudomonadota</taxon>
        <taxon>Alphaproteobacteria</taxon>
        <taxon>Sphingomonadales</taxon>
        <taxon>Sphingomonadaceae</taxon>
        <taxon>Sphingomonas</taxon>
    </lineage>
</organism>
<protein>
    <submittedName>
        <fullName evidence="1">DUF4276 family protein</fullName>
    </submittedName>
</protein>
<evidence type="ECO:0000313" key="2">
    <source>
        <dbReference type="Proteomes" id="UP000292347"/>
    </source>
</evidence>
<gene>
    <name evidence="1" type="ORF">EO081_00675</name>
</gene>
<proteinExistence type="predicted"/>
<keyword evidence="2" id="KW-1185">Reference proteome</keyword>
<dbReference type="RefSeq" id="WP_129340056.1">
    <property type="nucleotide sequence ID" value="NZ_JACIDD010000001.1"/>
</dbReference>
<reference evidence="1 2" key="1">
    <citation type="submission" date="2019-01" db="EMBL/GenBank/DDBJ databases">
        <title>Sphingomonas mucosissima sp. nov. and Sphingomonas desiccabilis sp. nov., from biological soil crusts in the Colorado Plateau, USA.</title>
        <authorList>
            <person name="Zhu D."/>
        </authorList>
    </citation>
    <scope>NUCLEOTIDE SEQUENCE [LARGE SCALE GENOMIC DNA]</scope>
    <source>
        <strain evidence="1 2">CP1D</strain>
    </source>
</reference>
<accession>A0A4Q2IXX6</accession>
<comment type="caution">
    <text evidence="1">The sequence shown here is derived from an EMBL/GenBank/DDBJ whole genome shotgun (WGS) entry which is preliminary data.</text>
</comment>
<name>A0A4Q2IXX6_9SPHN</name>
<dbReference type="Proteomes" id="UP000292347">
    <property type="component" value="Unassembled WGS sequence"/>
</dbReference>